<evidence type="ECO:0000313" key="4">
    <source>
        <dbReference type="RefSeq" id="XP_040951748.1"/>
    </source>
</evidence>
<evidence type="ECO:0000256" key="1">
    <source>
        <dbReference type="ARBA" id="ARBA00022737"/>
    </source>
</evidence>
<keyword evidence="1" id="KW-0677">Repeat</keyword>
<proteinExistence type="predicted"/>
<name>A0ABM3AA54_GOSHI</name>
<evidence type="ECO:0000259" key="2">
    <source>
        <dbReference type="Pfam" id="PF25055"/>
    </source>
</evidence>
<reference evidence="3" key="1">
    <citation type="journal article" date="2020" name="Nat. Genet.">
        <title>Genomic diversifications of five Gossypium allopolyploid species and their impact on cotton improvement.</title>
        <authorList>
            <person name="Chen Z.J."/>
            <person name="Sreedasyam A."/>
            <person name="Ando A."/>
            <person name="Song Q."/>
            <person name="De Santiago L.M."/>
            <person name="Hulse-Kemp A.M."/>
            <person name="Ding M."/>
            <person name="Ye W."/>
            <person name="Kirkbride R.C."/>
            <person name="Jenkins J."/>
            <person name="Plott C."/>
            <person name="Lovell J."/>
            <person name="Lin Y.M."/>
            <person name="Vaughn R."/>
            <person name="Liu B."/>
            <person name="Simpson S."/>
            <person name="Scheffler B.E."/>
            <person name="Wen L."/>
            <person name="Saski C.A."/>
            <person name="Grover C.E."/>
            <person name="Hu G."/>
            <person name="Conover J.L."/>
            <person name="Carlson J.W."/>
            <person name="Shu S."/>
            <person name="Boston L.B."/>
            <person name="Williams M."/>
            <person name="Peterson D.G."/>
            <person name="McGee K."/>
            <person name="Jones D.C."/>
            <person name="Wendel J.F."/>
            <person name="Stelly D.M."/>
            <person name="Grimwood J."/>
            <person name="Schmutz J."/>
        </authorList>
    </citation>
    <scope>NUCLEOTIDE SEQUENCE [LARGE SCALE GENOMIC DNA]</scope>
    <source>
        <strain evidence="3">cv. TM-1</strain>
    </source>
</reference>
<dbReference type="PANTHER" id="PTHR46168:SF12">
    <property type="entry name" value="ARMADILLO REPEAT ONLY 4-LIKE PROTEIN"/>
    <property type="match status" value="1"/>
</dbReference>
<dbReference type="SUPFAM" id="SSF48371">
    <property type="entry name" value="ARM repeat"/>
    <property type="match status" value="1"/>
</dbReference>
<dbReference type="Pfam" id="PF25055">
    <property type="entry name" value="DUF7792"/>
    <property type="match status" value="1"/>
</dbReference>
<keyword evidence="3" id="KW-1185">Reference proteome</keyword>
<dbReference type="InterPro" id="IPR011989">
    <property type="entry name" value="ARM-like"/>
</dbReference>
<dbReference type="GeneID" id="107938498"/>
<gene>
    <name evidence="4" type="primary">LOC107938498</name>
</gene>
<sequence length="493" mass="55440">MLNDLICFITSGSTSYYLRPLNCMVAKLLDYFMAAQYIVRNQKHQNLFCRLFTSRVATDFQKLFHVLDASITDMEWVVSLYEPQNRGRSCWKTANSVSPTVLVWSCVANIEMGSSLDDRIEACDRLASLVRHKDEYKYIIVEEGGVDSLMKLLKENCSLVAHIAAANTLCLLANEDSEGTIMKEMISTFIKSLLKKSLMRDQMQAADLVASIAERNPELKQHNLIQDIGTHPFCSKALWKLAQGSVSNCRTLTETKGMLYLAELIAKKRDDLRYNCIMIIREITAIAESNNEFRHWAFTRSSQAAKAVVDELLGVIKELDDTKLRVAAIKSIDSLARSFSAKQSGVIGPLVAQLGNTDQDVATEAAIALKKFVSTDNYLRSEHSKSIIEFQGVPLLMKLLISGDKKTHPHVLALICYLAHHDSNRNVLIKAGALTALQTIAPRVNTEYKELETFVLRTISKLQSYLLRSNNKQRVQQASYSLLQNRAQHLLTQ</sequence>
<accession>A0ABM3AA54</accession>
<dbReference type="InterPro" id="IPR016024">
    <property type="entry name" value="ARM-type_fold"/>
</dbReference>
<dbReference type="PANTHER" id="PTHR46168">
    <property type="entry name" value="ARMADILLO REPEAT ONLY 4"/>
    <property type="match status" value="1"/>
</dbReference>
<reference evidence="4" key="2">
    <citation type="submission" date="2025-08" db="UniProtKB">
        <authorList>
            <consortium name="RefSeq"/>
        </authorList>
    </citation>
    <scope>IDENTIFICATION</scope>
</reference>
<dbReference type="RefSeq" id="XP_040951748.1">
    <property type="nucleotide sequence ID" value="XM_041095814.1"/>
</dbReference>
<dbReference type="Gene3D" id="1.25.10.10">
    <property type="entry name" value="Leucine-rich Repeat Variant"/>
    <property type="match status" value="2"/>
</dbReference>
<protein>
    <recommendedName>
        <fullName evidence="2">DUF7792 domain-containing protein</fullName>
    </recommendedName>
</protein>
<dbReference type="SMART" id="SM00185">
    <property type="entry name" value="ARM"/>
    <property type="match status" value="4"/>
</dbReference>
<organism evidence="3 4">
    <name type="scientific">Gossypium hirsutum</name>
    <name type="common">Upland cotton</name>
    <name type="synonym">Gossypium mexicanum</name>
    <dbReference type="NCBI Taxonomy" id="3635"/>
    <lineage>
        <taxon>Eukaryota</taxon>
        <taxon>Viridiplantae</taxon>
        <taxon>Streptophyta</taxon>
        <taxon>Embryophyta</taxon>
        <taxon>Tracheophyta</taxon>
        <taxon>Spermatophyta</taxon>
        <taxon>Magnoliopsida</taxon>
        <taxon>eudicotyledons</taxon>
        <taxon>Gunneridae</taxon>
        <taxon>Pentapetalae</taxon>
        <taxon>rosids</taxon>
        <taxon>malvids</taxon>
        <taxon>Malvales</taxon>
        <taxon>Malvaceae</taxon>
        <taxon>Malvoideae</taxon>
        <taxon>Gossypium</taxon>
    </lineage>
</organism>
<evidence type="ECO:0000313" key="3">
    <source>
        <dbReference type="Proteomes" id="UP000818029"/>
    </source>
</evidence>
<feature type="domain" description="DUF7792" evidence="2">
    <location>
        <begin position="1"/>
        <end position="81"/>
    </location>
</feature>
<dbReference type="InterPro" id="IPR000225">
    <property type="entry name" value="Armadillo"/>
</dbReference>
<dbReference type="Proteomes" id="UP000818029">
    <property type="component" value="Chromosome A03"/>
</dbReference>
<dbReference type="InterPro" id="IPR056694">
    <property type="entry name" value="DUF7792"/>
</dbReference>